<evidence type="ECO:0000313" key="2">
    <source>
        <dbReference type="EMBL" id="TBU02988.1"/>
    </source>
</evidence>
<feature type="region of interest" description="Disordered" evidence="1">
    <location>
        <begin position="129"/>
        <end position="155"/>
    </location>
</feature>
<evidence type="ECO:0000313" key="3">
    <source>
        <dbReference type="Proteomes" id="UP000293045"/>
    </source>
</evidence>
<gene>
    <name evidence="2" type="ORF">CWI39_1051p0010</name>
</gene>
<dbReference type="VEuPathDB" id="MicrosporidiaDB:CWI36_2474p0010"/>
<proteinExistence type="predicted"/>
<dbReference type="Proteomes" id="UP000293045">
    <property type="component" value="Unassembled WGS sequence"/>
</dbReference>
<sequence length="279" mass="32507">MLSISGLKTEATEYPENIFLKNLNDSRSKEYKIVMNLCVYNLMTNIVNGSEVFKEIIGFRMHKIVKDICTKKPLEIPLCRFFHCGYNEPKDLTKTETMNRAKKINRIEKSNSNENQKDKFIQFLRDNKSKSRKKKTNFEPLSSNPSSELSSGNSSLEQPKDLYNLMIHRFSDLEEKSTQIKKMTSYFKEIQELIILVENHSGSKLEIISEHINELHPNIGLLNQARCLFGDKYFAMQTEGINIELFEVMIAEMIKNKFETNVVKIFKCIEKELQPMLNL</sequence>
<dbReference type="EMBL" id="PIXR01001051">
    <property type="protein sequence ID" value="TBU02988.1"/>
    <property type="molecule type" value="Genomic_DNA"/>
</dbReference>
<comment type="caution">
    <text evidence="2">The sequence shown here is derived from an EMBL/GenBank/DDBJ whole genome shotgun (WGS) entry which is preliminary data.</text>
</comment>
<feature type="compositionally biased region" description="Low complexity" evidence="1">
    <location>
        <begin position="139"/>
        <end position="155"/>
    </location>
</feature>
<organism evidence="2 3">
    <name type="scientific">Hamiltosporidium magnivora</name>
    <dbReference type="NCBI Taxonomy" id="148818"/>
    <lineage>
        <taxon>Eukaryota</taxon>
        <taxon>Fungi</taxon>
        <taxon>Fungi incertae sedis</taxon>
        <taxon>Microsporidia</taxon>
        <taxon>Dubosqiidae</taxon>
        <taxon>Hamiltosporidium</taxon>
    </lineage>
</organism>
<dbReference type="VEuPathDB" id="MicrosporidiaDB:CWI39_1051p0010"/>
<name>A0A4Q9L5W1_9MICR</name>
<reference evidence="2 3" key="1">
    <citation type="submission" date="2017-12" db="EMBL/GenBank/DDBJ databases">
        <authorList>
            <person name="Pombert J.-F."/>
            <person name="Haag K.L."/>
            <person name="Ebert D."/>
        </authorList>
    </citation>
    <scope>NUCLEOTIDE SEQUENCE [LARGE SCALE GENOMIC DNA]</scope>
    <source>
        <strain evidence="2">IL-BN-2</strain>
    </source>
</reference>
<accession>A0A4Q9L5W1</accession>
<evidence type="ECO:0000256" key="1">
    <source>
        <dbReference type="SAM" id="MobiDB-lite"/>
    </source>
</evidence>
<dbReference type="AlphaFoldDB" id="A0A4Q9L5W1"/>
<protein>
    <submittedName>
        <fullName evidence="2">Uncharacterized protein</fullName>
    </submittedName>
</protein>